<dbReference type="PROSITE" id="PS00108">
    <property type="entry name" value="PROTEIN_KINASE_ST"/>
    <property type="match status" value="1"/>
</dbReference>
<dbReference type="InParanoid" id="A0A2P5E9M1"/>
<evidence type="ECO:0000256" key="12">
    <source>
        <dbReference type="ARBA" id="ARBA00022989"/>
    </source>
</evidence>
<keyword evidence="15" id="KW-0325">Glycoprotein</keyword>
<evidence type="ECO:0000256" key="14">
    <source>
        <dbReference type="ARBA" id="ARBA00023170"/>
    </source>
</evidence>
<dbReference type="GO" id="GO:0004674">
    <property type="term" value="F:protein serine/threonine kinase activity"/>
    <property type="evidence" value="ECO:0007669"/>
    <property type="project" value="UniProtKB-KW"/>
</dbReference>
<dbReference type="EMBL" id="JXTC01000198">
    <property type="protein sequence ID" value="PON82255.1"/>
    <property type="molecule type" value="Genomic_DNA"/>
</dbReference>
<keyword evidence="18" id="KW-1185">Reference proteome</keyword>
<evidence type="ECO:0000256" key="3">
    <source>
        <dbReference type="ARBA" id="ARBA00010217"/>
    </source>
</evidence>
<dbReference type="GO" id="GO:0005886">
    <property type="term" value="C:plasma membrane"/>
    <property type="evidence" value="ECO:0007669"/>
    <property type="project" value="UniProtKB-SubCell"/>
</dbReference>
<dbReference type="FunFam" id="1.10.510.10:FF:000240">
    <property type="entry name" value="Lectin-domain containing receptor kinase A4.3"/>
    <property type="match status" value="1"/>
</dbReference>
<dbReference type="PROSITE" id="PS50011">
    <property type="entry name" value="PROTEIN_KINASE_DOM"/>
    <property type="match status" value="1"/>
</dbReference>
<dbReference type="PANTHER" id="PTHR27002:SF851">
    <property type="entry name" value="G-TYPE LECTIN S-RECEPTOR-LIKE SERINE_THREONINE-PROTEIN KINASE SD1-1"/>
    <property type="match status" value="1"/>
</dbReference>
<evidence type="ECO:0000256" key="9">
    <source>
        <dbReference type="ARBA" id="ARBA00022741"/>
    </source>
</evidence>
<dbReference type="SUPFAM" id="SSF56112">
    <property type="entry name" value="Protein kinase-like (PK-like)"/>
    <property type="match status" value="1"/>
</dbReference>
<keyword evidence="4" id="KW-1003">Cell membrane</keyword>
<evidence type="ECO:0000256" key="7">
    <source>
        <dbReference type="ARBA" id="ARBA00022692"/>
    </source>
</evidence>
<dbReference type="AlphaFoldDB" id="A0A2P5E9M1"/>
<evidence type="ECO:0000256" key="13">
    <source>
        <dbReference type="ARBA" id="ARBA00023136"/>
    </source>
</evidence>
<dbReference type="Pfam" id="PF07714">
    <property type="entry name" value="PK_Tyr_Ser-Thr"/>
    <property type="match status" value="1"/>
</dbReference>
<evidence type="ECO:0000256" key="10">
    <source>
        <dbReference type="ARBA" id="ARBA00022777"/>
    </source>
</evidence>
<evidence type="ECO:0000256" key="15">
    <source>
        <dbReference type="ARBA" id="ARBA00023180"/>
    </source>
</evidence>
<name>A0A2P5E9M1_TREOI</name>
<keyword evidence="5" id="KW-0723">Serine/threonine-protein kinase</keyword>
<evidence type="ECO:0000259" key="16">
    <source>
        <dbReference type="PROSITE" id="PS50011"/>
    </source>
</evidence>
<sequence>AKLLQWPKRFEIICGIARGLLYLHQDSRLRIIHRDLKAGNILLDSEMNPKISDFGMARTFGGDEIEENTNRVVGTYGYIAPEYAFNGLFSMKSDIFSFGIMVLEIVSGKRSRVLRPGNDSFTLTGHAWKLMKEGRAVDMVDGCLKDSYNSYEIMRCIHNWSLMRATMSCG</sequence>
<dbReference type="GO" id="GO:0002229">
    <property type="term" value="P:defense response to oomycetes"/>
    <property type="evidence" value="ECO:0007669"/>
    <property type="project" value="UniProtKB-ARBA"/>
</dbReference>
<keyword evidence="7" id="KW-0812">Transmembrane</keyword>
<dbReference type="Gene3D" id="1.10.510.10">
    <property type="entry name" value="Transferase(Phosphotransferase) domain 1"/>
    <property type="match status" value="1"/>
</dbReference>
<feature type="non-terminal residue" evidence="17">
    <location>
        <position position="1"/>
    </location>
</feature>
<evidence type="ECO:0000256" key="4">
    <source>
        <dbReference type="ARBA" id="ARBA00022475"/>
    </source>
</evidence>
<evidence type="ECO:0000313" key="18">
    <source>
        <dbReference type="Proteomes" id="UP000237000"/>
    </source>
</evidence>
<organism evidence="17 18">
    <name type="scientific">Trema orientale</name>
    <name type="common">Charcoal tree</name>
    <name type="synonym">Celtis orientalis</name>
    <dbReference type="NCBI Taxonomy" id="63057"/>
    <lineage>
        <taxon>Eukaryota</taxon>
        <taxon>Viridiplantae</taxon>
        <taxon>Streptophyta</taxon>
        <taxon>Embryophyta</taxon>
        <taxon>Tracheophyta</taxon>
        <taxon>Spermatophyta</taxon>
        <taxon>Magnoliopsida</taxon>
        <taxon>eudicotyledons</taxon>
        <taxon>Gunneridae</taxon>
        <taxon>Pentapetalae</taxon>
        <taxon>rosids</taxon>
        <taxon>fabids</taxon>
        <taxon>Rosales</taxon>
        <taxon>Cannabaceae</taxon>
        <taxon>Trema</taxon>
    </lineage>
</organism>
<keyword evidence="11" id="KW-0067">ATP-binding</keyword>
<evidence type="ECO:0000256" key="11">
    <source>
        <dbReference type="ARBA" id="ARBA00022840"/>
    </source>
</evidence>
<comment type="caution">
    <text evidence="17">The sequence shown here is derived from an EMBL/GenBank/DDBJ whole genome shotgun (WGS) entry which is preliminary data.</text>
</comment>
<keyword evidence="14" id="KW-0675">Receptor</keyword>
<protein>
    <recommendedName>
        <fullName evidence="16">Protein kinase domain-containing protein</fullName>
    </recommendedName>
</protein>
<keyword evidence="10" id="KW-0418">Kinase</keyword>
<dbReference type="SMART" id="SM00220">
    <property type="entry name" value="S_TKc"/>
    <property type="match status" value="1"/>
</dbReference>
<evidence type="ECO:0000256" key="5">
    <source>
        <dbReference type="ARBA" id="ARBA00022527"/>
    </source>
</evidence>
<accession>A0A2P5E9M1</accession>
<keyword evidence="8" id="KW-0732">Signal</keyword>
<comment type="similarity">
    <text evidence="3">In the C-terminal section; belongs to the protein kinase superfamily. Ser/Thr protein kinase family.</text>
</comment>
<dbReference type="InterPro" id="IPR011009">
    <property type="entry name" value="Kinase-like_dom_sf"/>
</dbReference>
<keyword evidence="6" id="KW-0808">Transferase</keyword>
<reference evidence="18" key="1">
    <citation type="submission" date="2016-06" db="EMBL/GenBank/DDBJ databases">
        <title>Parallel loss of symbiosis genes in relatives of nitrogen-fixing non-legume Parasponia.</title>
        <authorList>
            <person name="Van Velzen R."/>
            <person name="Holmer R."/>
            <person name="Bu F."/>
            <person name="Rutten L."/>
            <person name="Van Zeijl A."/>
            <person name="Liu W."/>
            <person name="Santuari L."/>
            <person name="Cao Q."/>
            <person name="Sharma T."/>
            <person name="Shen D."/>
            <person name="Roswanjaya Y."/>
            <person name="Wardhani T."/>
            <person name="Kalhor M.S."/>
            <person name="Jansen J."/>
            <person name="Van den Hoogen J."/>
            <person name="Gungor B."/>
            <person name="Hartog M."/>
            <person name="Hontelez J."/>
            <person name="Verver J."/>
            <person name="Yang W.-C."/>
            <person name="Schijlen E."/>
            <person name="Repin R."/>
            <person name="Schilthuizen M."/>
            <person name="Schranz E."/>
            <person name="Heidstra R."/>
            <person name="Miyata K."/>
            <person name="Fedorova E."/>
            <person name="Kohlen W."/>
            <person name="Bisseling T."/>
            <person name="Smit S."/>
            <person name="Geurts R."/>
        </authorList>
    </citation>
    <scope>NUCLEOTIDE SEQUENCE [LARGE SCALE GENOMIC DNA]</scope>
    <source>
        <strain evidence="18">cv. RG33-2</strain>
    </source>
</reference>
<comment type="similarity">
    <text evidence="2">In the N-terminal section; belongs to the leguminous lectin family.</text>
</comment>
<dbReference type="OrthoDB" id="688481at2759"/>
<dbReference type="InterPro" id="IPR000719">
    <property type="entry name" value="Prot_kinase_dom"/>
</dbReference>
<dbReference type="InterPro" id="IPR008271">
    <property type="entry name" value="Ser/Thr_kinase_AS"/>
</dbReference>
<dbReference type="InterPro" id="IPR001245">
    <property type="entry name" value="Ser-Thr/Tyr_kinase_cat_dom"/>
</dbReference>
<comment type="subcellular location">
    <subcellularLocation>
        <location evidence="1">Cell membrane</location>
        <topology evidence="1">Single-pass type I membrane protein</topology>
    </subcellularLocation>
</comment>
<keyword evidence="13" id="KW-0472">Membrane</keyword>
<gene>
    <name evidence="17" type="ORF">TorRG33x02_219570</name>
</gene>
<dbReference type="Proteomes" id="UP000237000">
    <property type="component" value="Unassembled WGS sequence"/>
</dbReference>
<feature type="domain" description="Protein kinase" evidence="16">
    <location>
        <begin position="1"/>
        <end position="170"/>
    </location>
</feature>
<proteinExistence type="inferred from homology"/>
<evidence type="ECO:0000256" key="8">
    <source>
        <dbReference type="ARBA" id="ARBA00022729"/>
    </source>
</evidence>
<evidence type="ECO:0000256" key="2">
    <source>
        <dbReference type="ARBA" id="ARBA00008536"/>
    </source>
</evidence>
<evidence type="ECO:0000256" key="6">
    <source>
        <dbReference type="ARBA" id="ARBA00022679"/>
    </source>
</evidence>
<keyword evidence="9" id="KW-0547">Nucleotide-binding</keyword>
<dbReference type="GO" id="GO:0005524">
    <property type="term" value="F:ATP binding"/>
    <property type="evidence" value="ECO:0007669"/>
    <property type="project" value="UniProtKB-KW"/>
</dbReference>
<dbReference type="STRING" id="63057.A0A2P5E9M1"/>
<evidence type="ECO:0000313" key="17">
    <source>
        <dbReference type="EMBL" id="PON82255.1"/>
    </source>
</evidence>
<dbReference type="PANTHER" id="PTHR27002">
    <property type="entry name" value="RECEPTOR-LIKE SERINE/THREONINE-PROTEIN KINASE SD1-8"/>
    <property type="match status" value="1"/>
</dbReference>
<keyword evidence="12" id="KW-1133">Transmembrane helix</keyword>
<evidence type="ECO:0000256" key="1">
    <source>
        <dbReference type="ARBA" id="ARBA00004251"/>
    </source>
</evidence>